<dbReference type="GO" id="GO:0008010">
    <property type="term" value="F:structural constituent of chitin-based larval cuticle"/>
    <property type="evidence" value="ECO:0007669"/>
    <property type="project" value="TreeGrafter"/>
</dbReference>
<evidence type="ECO:0000256" key="2">
    <source>
        <dbReference type="ARBA" id="ARBA00022729"/>
    </source>
</evidence>
<dbReference type="GO" id="GO:0062129">
    <property type="term" value="C:chitin-based extracellular matrix"/>
    <property type="evidence" value="ECO:0007669"/>
    <property type="project" value="TreeGrafter"/>
</dbReference>
<keyword evidence="1 3" id="KW-0193">Cuticle</keyword>
<dbReference type="InParanoid" id="A0A7E5VLV9"/>
<dbReference type="PANTHER" id="PTHR10380:SF173">
    <property type="entry name" value="CUTICULAR PROTEIN 47EF, ISOFORM C-RELATED"/>
    <property type="match status" value="1"/>
</dbReference>
<dbReference type="RefSeq" id="XP_026729270.1">
    <property type="nucleotide sequence ID" value="XM_026873469.1"/>
</dbReference>
<accession>A0A7E5VLV9</accession>
<dbReference type="InterPro" id="IPR000618">
    <property type="entry name" value="Insect_cuticle"/>
</dbReference>
<gene>
    <name evidence="5" type="primary">LOC113494931</name>
</gene>
<evidence type="ECO:0000256" key="1">
    <source>
        <dbReference type="ARBA" id="ARBA00022460"/>
    </source>
</evidence>
<dbReference type="PROSITE" id="PS51155">
    <property type="entry name" value="CHIT_BIND_RR_2"/>
    <property type="match status" value="1"/>
</dbReference>
<dbReference type="PANTHER" id="PTHR10380">
    <property type="entry name" value="CUTICLE PROTEIN"/>
    <property type="match status" value="1"/>
</dbReference>
<dbReference type="AlphaFoldDB" id="A0A7E5VLV9"/>
<dbReference type="InterPro" id="IPR031311">
    <property type="entry name" value="CHIT_BIND_RR_consensus"/>
</dbReference>
<proteinExistence type="predicted"/>
<dbReference type="InterPro" id="IPR050468">
    <property type="entry name" value="Cuticle_Struct_Prot"/>
</dbReference>
<dbReference type="KEGG" id="tnl:113494931"/>
<reference evidence="5" key="1">
    <citation type="submission" date="2025-08" db="UniProtKB">
        <authorList>
            <consortium name="RefSeq"/>
        </authorList>
    </citation>
    <scope>IDENTIFICATION</scope>
</reference>
<dbReference type="GeneID" id="113494931"/>
<evidence type="ECO:0000313" key="5">
    <source>
        <dbReference type="RefSeq" id="XP_026729270.1"/>
    </source>
</evidence>
<evidence type="ECO:0000256" key="3">
    <source>
        <dbReference type="PROSITE-ProRule" id="PRU00497"/>
    </source>
</evidence>
<dbReference type="OrthoDB" id="6515429at2759"/>
<dbReference type="PROSITE" id="PS00233">
    <property type="entry name" value="CHIT_BIND_RR_1"/>
    <property type="match status" value="1"/>
</dbReference>
<keyword evidence="4" id="KW-1185">Reference proteome</keyword>
<name>A0A7E5VLV9_TRINI</name>
<dbReference type="Proteomes" id="UP000322000">
    <property type="component" value="Chromosome 6"/>
</dbReference>
<dbReference type="PRINTS" id="PR00947">
    <property type="entry name" value="CUTICLE"/>
</dbReference>
<evidence type="ECO:0000313" key="4">
    <source>
        <dbReference type="Proteomes" id="UP000322000"/>
    </source>
</evidence>
<keyword evidence="2" id="KW-0732">Signal</keyword>
<dbReference type="Pfam" id="PF00379">
    <property type="entry name" value="Chitin_bind_4"/>
    <property type="match status" value="1"/>
</dbReference>
<organism evidence="4 5">
    <name type="scientific">Trichoplusia ni</name>
    <name type="common">Cabbage looper</name>
    <dbReference type="NCBI Taxonomy" id="7111"/>
    <lineage>
        <taxon>Eukaryota</taxon>
        <taxon>Metazoa</taxon>
        <taxon>Ecdysozoa</taxon>
        <taxon>Arthropoda</taxon>
        <taxon>Hexapoda</taxon>
        <taxon>Insecta</taxon>
        <taxon>Pterygota</taxon>
        <taxon>Neoptera</taxon>
        <taxon>Endopterygota</taxon>
        <taxon>Lepidoptera</taxon>
        <taxon>Glossata</taxon>
        <taxon>Ditrysia</taxon>
        <taxon>Noctuoidea</taxon>
        <taxon>Noctuidae</taxon>
        <taxon>Plusiinae</taxon>
        <taxon>Trichoplusia</taxon>
    </lineage>
</organism>
<sequence length="138" mass="15447">MYKRWFEGRLGISLSQETEQTLINMKFIILVALALVAVAAASPVDNPAAAIIRSEFNWNPDGTFNYDFETSDGTNREETGVVKEVFDEDNKPHSVVVVRGSYRYINPEGQEEVITYIADEKGFHPEGPSIPVAPVTRR</sequence>
<protein>
    <submittedName>
        <fullName evidence="5">Larval cuticle protein 1-like</fullName>
    </submittedName>
</protein>